<accession>A0AAV2E917</accession>
<evidence type="ECO:0000313" key="3">
    <source>
        <dbReference type="Proteomes" id="UP001497516"/>
    </source>
</evidence>
<dbReference type="AlphaFoldDB" id="A0AAV2E917"/>
<proteinExistence type="predicted"/>
<feature type="compositionally biased region" description="Low complexity" evidence="1">
    <location>
        <begin position="66"/>
        <end position="77"/>
    </location>
</feature>
<reference evidence="2 3" key="1">
    <citation type="submission" date="2024-04" db="EMBL/GenBank/DDBJ databases">
        <authorList>
            <person name="Fracassetti M."/>
        </authorList>
    </citation>
    <scope>NUCLEOTIDE SEQUENCE [LARGE SCALE GENOMIC DNA]</scope>
</reference>
<keyword evidence="3" id="KW-1185">Reference proteome</keyword>
<dbReference type="EMBL" id="OZ034817">
    <property type="protein sequence ID" value="CAL1382148.1"/>
    <property type="molecule type" value="Genomic_DNA"/>
</dbReference>
<evidence type="ECO:0000256" key="1">
    <source>
        <dbReference type="SAM" id="MobiDB-lite"/>
    </source>
</evidence>
<organism evidence="2 3">
    <name type="scientific">Linum trigynum</name>
    <dbReference type="NCBI Taxonomy" id="586398"/>
    <lineage>
        <taxon>Eukaryota</taxon>
        <taxon>Viridiplantae</taxon>
        <taxon>Streptophyta</taxon>
        <taxon>Embryophyta</taxon>
        <taxon>Tracheophyta</taxon>
        <taxon>Spermatophyta</taxon>
        <taxon>Magnoliopsida</taxon>
        <taxon>eudicotyledons</taxon>
        <taxon>Gunneridae</taxon>
        <taxon>Pentapetalae</taxon>
        <taxon>rosids</taxon>
        <taxon>fabids</taxon>
        <taxon>Malpighiales</taxon>
        <taxon>Linaceae</taxon>
        <taxon>Linum</taxon>
    </lineage>
</organism>
<dbReference type="Proteomes" id="UP001497516">
    <property type="component" value="Chromosome 4"/>
</dbReference>
<gene>
    <name evidence="2" type="ORF">LTRI10_LOCUS23488</name>
</gene>
<sequence length="147" mass="16356">MGGTVVMSHQWVPTCLARYFNVSLAGCSKEGHTKRFDECTLHSMLLLCTFGLMQYIEGLSPDSEVPPLAEQPPAQAPGRRRRSALQRPTQPLPLAAGDPLVQRVDHLETSFVGFSSRLDRRTDILELMAQRQDILPNEVAGPSTRER</sequence>
<feature type="region of interest" description="Disordered" evidence="1">
    <location>
        <begin position="61"/>
        <end position="98"/>
    </location>
</feature>
<name>A0AAV2E917_9ROSI</name>
<evidence type="ECO:0000313" key="2">
    <source>
        <dbReference type="EMBL" id="CAL1382148.1"/>
    </source>
</evidence>
<evidence type="ECO:0008006" key="4">
    <source>
        <dbReference type="Google" id="ProtNLM"/>
    </source>
</evidence>
<protein>
    <recommendedName>
        <fullName evidence="4">BRCT domain-containing protein</fullName>
    </recommendedName>
</protein>